<sequence>MAHKHSNQVQQKAIIKSGRTQPEFSNEFVANQAPKSEHYKKSNKE</sequence>
<dbReference type="EMBL" id="JBHRZT010000068">
    <property type="protein sequence ID" value="MFC3885204.1"/>
    <property type="molecule type" value="Genomic_DNA"/>
</dbReference>
<name>A0ABV8B6N7_9BACI</name>
<gene>
    <name evidence="2" type="ORF">ACFOU2_17695</name>
</gene>
<evidence type="ECO:0008006" key="4">
    <source>
        <dbReference type="Google" id="ProtNLM"/>
    </source>
</evidence>
<evidence type="ECO:0000256" key="1">
    <source>
        <dbReference type="SAM" id="MobiDB-lite"/>
    </source>
</evidence>
<proteinExistence type="predicted"/>
<dbReference type="RefSeq" id="WP_377917375.1">
    <property type="nucleotide sequence ID" value="NZ_JBHRZT010000068.1"/>
</dbReference>
<comment type="caution">
    <text evidence="2">The sequence shown here is derived from an EMBL/GenBank/DDBJ whole genome shotgun (WGS) entry which is preliminary data.</text>
</comment>
<accession>A0ABV8B6N7</accession>
<protein>
    <recommendedName>
        <fullName evidence="4">Glycogen biosynthesis protein GlgD</fullName>
    </recommendedName>
</protein>
<reference evidence="3" key="1">
    <citation type="journal article" date="2019" name="Int. J. Syst. Evol. Microbiol.">
        <title>The Global Catalogue of Microorganisms (GCM) 10K type strain sequencing project: providing services to taxonomists for standard genome sequencing and annotation.</title>
        <authorList>
            <consortium name="The Broad Institute Genomics Platform"/>
            <consortium name="The Broad Institute Genome Sequencing Center for Infectious Disease"/>
            <person name="Wu L."/>
            <person name="Ma J."/>
        </authorList>
    </citation>
    <scope>NUCLEOTIDE SEQUENCE [LARGE SCALE GENOMIC DNA]</scope>
    <source>
        <strain evidence="3">CCUG 61889</strain>
    </source>
</reference>
<organism evidence="2 3">
    <name type="scientific">Bacillus songklensis</name>
    <dbReference type="NCBI Taxonomy" id="1069116"/>
    <lineage>
        <taxon>Bacteria</taxon>
        <taxon>Bacillati</taxon>
        <taxon>Bacillota</taxon>
        <taxon>Bacilli</taxon>
        <taxon>Bacillales</taxon>
        <taxon>Bacillaceae</taxon>
        <taxon>Bacillus</taxon>
    </lineage>
</organism>
<evidence type="ECO:0000313" key="3">
    <source>
        <dbReference type="Proteomes" id="UP001595752"/>
    </source>
</evidence>
<keyword evidence="3" id="KW-1185">Reference proteome</keyword>
<feature type="region of interest" description="Disordered" evidence="1">
    <location>
        <begin position="1"/>
        <end position="45"/>
    </location>
</feature>
<dbReference type="Proteomes" id="UP001595752">
    <property type="component" value="Unassembled WGS sequence"/>
</dbReference>
<evidence type="ECO:0000313" key="2">
    <source>
        <dbReference type="EMBL" id="MFC3885204.1"/>
    </source>
</evidence>
<feature type="compositionally biased region" description="Basic and acidic residues" evidence="1">
    <location>
        <begin position="35"/>
        <end position="45"/>
    </location>
</feature>